<name>A0A0F9VQD2_9ZZZZ</name>
<dbReference type="EMBL" id="LAZR01000305">
    <property type="protein sequence ID" value="KKN75686.1"/>
    <property type="molecule type" value="Genomic_DNA"/>
</dbReference>
<reference evidence="1" key="1">
    <citation type="journal article" date="2015" name="Nature">
        <title>Complex archaea that bridge the gap between prokaryotes and eukaryotes.</title>
        <authorList>
            <person name="Spang A."/>
            <person name="Saw J.H."/>
            <person name="Jorgensen S.L."/>
            <person name="Zaremba-Niedzwiedzka K."/>
            <person name="Martijn J."/>
            <person name="Lind A.E."/>
            <person name="van Eijk R."/>
            <person name="Schleper C."/>
            <person name="Guy L."/>
            <person name="Ettema T.J."/>
        </authorList>
    </citation>
    <scope>NUCLEOTIDE SEQUENCE</scope>
</reference>
<sequence length="134" mass="15871">MAKKITIKRKSLKRKSLKISNEYFEKFKETFLYWQKELGLMQYQIQFEHKDIDGAYAKICVHEDDKLAHVICNNKYSSQQDANTDKGPESHAKHEACHLLISRLEWLGNQRCIRNDEIYDEDEAIVVRLARVLK</sequence>
<protein>
    <submittedName>
        <fullName evidence="1">Uncharacterized protein</fullName>
    </submittedName>
</protein>
<accession>A0A0F9VQD2</accession>
<evidence type="ECO:0000313" key="1">
    <source>
        <dbReference type="EMBL" id="KKN75686.1"/>
    </source>
</evidence>
<comment type="caution">
    <text evidence="1">The sequence shown here is derived from an EMBL/GenBank/DDBJ whole genome shotgun (WGS) entry which is preliminary data.</text>
</comment>
<proteinExistence type="predicted"/>
<organism evidence="1">
    <name type="scientific">marine sediment metagenome</name>
    <dbReference type="NCBI Taxonomy" id="412755"/>
    <lineage>
        <taxon>unclassified sequences</taxon>
        <taxon>metagenomes</taxon>
        <taxon>ecological metagenomes</taxon>
    </lineage>
</organism>
<gene>
    <name evidence="1" type="ORF">LCGC14_0377890</name>
</gene>
<dbReference type="AlphaFoldDB" id="A0A0F9VQD2"/>